<dbReference type="EMBL" id="BPQB01000047">
    <property type="protein sequence ID" value="GJE95307.1"/>
    <property type="molecule type" value="Genomic_DNA"/>
</dbReference>
<protein>
    <submittedName>
        <fullName evidence="1">Uncharacterized protein</fullName>
    </submittedName>
</protein>
<evidence type="ECO:0000313" key="2">
    <source>
        <dbReference type="Proteomes" id="UP000703269"/>
    </source>
</evidence>
<comment type="caution">
    <text evidence="1">The sequence shown here is derived from an EMBL/GenBank/DDBJ whole genome shotgun (WGS) entry which is preliminary data.</text>
</comment>
<dbReference type="Proteomes" id="UP000703269">
    <property type="component" value="Unassembled WGS sequence"/>
</dbReference>
<reference evidence="1 2" key="1">
    <citation type="submission" date="2021-08" db="EMBL/GenBank/DDBJ databases">
        <title>Draft Genome Sequence of Phanerochaete sordida strain YK-624.</title>
        <authorList>
            <person name="Mori T."/>
            <person name="Dohra H."/>
            <person name="Suzuki T."/>
            <person name="Kawagishi H."/>
            <person name="Hirai H."/>
        </authorList>
    </citation>
    <scope>NUCLEOTIDE SEQUENCE [LARGE SCALE GENOMIC DNA]</scope>
    <source>
        <strain evidence="1 2">YK-624</strain>
    </source>
</reference>
<evidence type="ECO:0000313" key="1">
    <source>
        <dbReference type="EMBL" id="GJE95307.1"/>
    </source>
</evidence>
<dbReference type="AlphaFoldDB" id="A0A9P3LIL9"/>
<proteinExistence type="predicted"/>
<sequence length="92" mass="10153">MKATITRPENALCESCHPYLPTWSAGKCLRRIFSQEYVSPSLQVRRHLSPTLASCRSGMPTFAGPTPRTVFVSNIQEPRTLCSPWSATPAAC</sequence>
<keyword evidence="2" id="KW-1185">Reference proteome</keyword>
<accession>A0A9P3LIL9</accession>
<name>A0A9P3LIL9_9APHY</name>
<gene>
    <name evidence="1" type="ORF">PsYK624_114910</name>
</gene>
<organism evidence="1 2">
    <name type="scientific">Phanerochaete sordida</name>
    <dbReference type="NCBI Taxonomy" id="48140"/>
    <lineage>
        <taxon>Eukaryota</taxon>
        <taxon>Fungi</taxon>
        <taxon>Dikarya</taxon>
        <taxon>Basidiomycota</taxon>
        <taxon>Agaricomycotina</taxon>
        <taxon>Agaricomycetes</taxon>
        <taxon>Polyporales</taxon>
        <taxon>Phanerochaetaceae</taxon>
        <taxon>Phanerochaete</taxon>
    </lineage>
</organism>